<feature type="active site" evidence="11">
    <location>
        <position position="170"/>
    </location>
</feature>
<dbReference type="GO" id="GO:0006313">
    <property type="term" value="P:DNA transposition"/>
    <property type="evidence" value="ECO:0007669"/>
    <property type="project" value="UniProtKB-UniRule"/>
</dbReference>
<dbReference type="Gene3D" id="1.10.443.10">
    <property type="entry name" value="Intergrase catalytic core"/>
    <property type="match status" value="1"/>
</dbReference>
<keyword evidence="6 11" id="KW-0159">Chromosome partition</keyword>
<evidence type="ECO:0000256" key="10">
    <source>
        <dbReference type="ARBA" id="ARBA00023306"/>
    </source>
</evidence>
<dbReference type="NCBIfam" id="TIGR02225">
    <property type="entry name" value="recomb_XerD"/>
    <property type="match status" value="1"/>
</dbReference>
<evidence type="ECO:0000313" key="16">
    <source>
        <dbReference type="EMBL" id="MDV2885284.1"/>
    </source>
</evidence>
<feature type="active site" evidence="11">
    <location>
        <position position="293"/>
    </location>
</feature>
<comment type="similarity">
    <text evidence="2 11">Belongs to the 'phage' integrase family. XerC subfamily.</text>
</comment>
<dbReference type="Gene3D" id="1.10.150.130">
    <property type="match status" value="1"/>
</dbReference>
<feature type="domain" description="Core-binding (CB)" evidence="15">
    <location>
        <begin position="23"/>
        <end position="109"/>
    </location>
</feature>
<feature type="region of interest" description="Disordered" evidence="13">
    <location>
        <begin position="1"/>
        <end position="22"/>
    </location>
</feature>
<feature type="active site" evidence="11">
    <location>
        <position position="194"/>
    </location>
</feature>
<dbReference type="EMBL" id="JAWJAY010000001">
    <property type="protein sequence ID" value="MDV2885284.1"/>
    <property type="molecule type" value="Genomic_DNA"/>
</dbReference>
<dbReference type="InterPro" id="IPR013762">
    <property type="entry name" value="Integrase-like_cat_sf"/>
</dbReference>
<dbReference type="CDD" id="cd00798">
    <property type="entry name" value="INT_XerDC_C"/>
    <property type="match status" value="1"/>
</dbReference>
<dbReference type="GO" id="GO:0005737">
    <property type="term" value="C:cytoplasm"/>
    <property type="evidence" value="ECO:0007669"/>
    <property type="project" value="UniProtKB-SubCell"/>
</dbReference>
<dbReference type="PROSITE" id="PS51898">
    <property type="entry name" value="TYR_RECOMBINASE"/>
    <property type="match status" value="1"/>
</dbReference>
<dbReference type="SUPFAM" id="SSF56349">
    <property type="entry name" value="DNA breaking-rejoining enzymes"/>
    <property type="match status" value="1"/>
</dbReference>
<comment type="caution">
    <text evidence="16">The sequence shown here is derived from an EMBL/GenBank/DDBJ whole genome shotgun (WGS) entry which is preliminary data.</text>
</comment>
<feature type="active site" description="O-(3'-phospho-DNA)-tyrosine intermediate" evidence="11">
    <location>
        <position position="302"/>
    </location>
</feature>
<feature type="domain" description="Tyr recombinase" evidence="14">
    <location>
        <begin position="130"/>
        <end position="315"/>
    </location>
</feature>
<evidence type="ECO:0000256" key="7">
    <source>
        <dbReference type="ARBA" id="ARBA00022908"/>
    </source>
</evidence>
<dbReference type="RefSeq" id="WP_323466560.1">
    <property type="nucleotide sequence ID" value="NZ_CP144224.1"/>
</dbReference>
<evidence type="ECO:0000256" key="11">
    <source>
        <dbReference type="HAMAP-Rule" id="MF_01808"/>
    </source>
</evidence>
<gene>
    <name evidence="11 16" type="primary">xerC</name>
    <name evidence="16" type="ORF">RYX45_08820</name>
</gene>
<dbReference type="PANTHER" id="PTHR30349">
    <property type="entry name" value="PHAGE INTEGRASE-RELATED"/>
    <property type="match status" value="1"/>
</dbReference>
<evidence type="ECO:0000256" key="5">
    <source>
        <dbReference type="ARBA" id="ARBA00022618"/>
    </source>
</evidence>
<dbReference type="InterPro" id="IPR010998">
    <property type="entry name" value="Integrase_recombinase_N"/>
</dbReference>
<evidence type="ECO:0000256" key="8">
    <source>
        <dbReference type="ARBA" id="ARBA00023125"/>
    </source>
</evidence>
<evidence type="ECO:0000256" key="3">
    <source>
        <dbReference type="ARBA" id="ARBA00010450"/>
    </source>
</evidence>
<keyword evidence="9 11" id="KW-0233">DNA recombination</keyword>
<dbReference type="GO" id="GO:0051301">
    <property type="term" value="P:cell division"/>
    <property type="evidence" value="ECO:0007669"/>
    <property type="project" value="UniProtKB-UniRule"/>
</dbReference>
<dbReference type="InterPro" id="IPR004107">
    <property type="entry name" value="Integrase_SAM-like_N"/>
</dbReference>
<evidence type="ECO:0000256" key="1">
    <source>
        <dbReference type="ARBA" id="ARBA00004496"/>
    </source>
</evidence>
<dbReference type="GO" id="GO:0009037">
    <property type="term" value="F:tyrosine-based site-specific recombinase activity"/>
    <property type="evidence" value="ECO:0007669"/>
    <property type="project" value="UniProtKB-UniRule"/>
</dbReference>
<feature type="active site" evidence="11">
    <location>
        <position position="270"/>
    </location>
</feature>
<dbReference type="InterPro" id="IPR023009">
    <property type="entry name" value="Tyrosine_recombinase_XerC/XerD"/>
</dbReference>
<proteinExistence type="inferred from homology"/>
<dbReference type="NCBIfam" id="NF040815">
    <property type="entry name" value="recomb_XerA_Arch"/>
    <property type="match status" value="1"/>
</dbReference>
<sequence length="321" mass="37355">MDQSNEDSMMKDSTIKDSITNNTKTNDSIQMFVRYMQVEKNYSLHTVKSYLSDIEDFCHFMKEHNCAAFSDVTYLFVRSYLTFLYDKAYARNSVARKISSMRSLFHFLMREEELTRNVFAETHLPKQASKLPSFLYEEEMDELFKAFEGNTPLDKRDRAILELLYATGMRVGECSQLDVADIDLRIGTAFVKGKGNKERYVPIGSFACDALNEYIEDARVNLLKKGNSETKRLFLNYRGGPLTDRSIRRMLAKRVEEASMQKHIRPHDLRHSFATHLLNNGADLRVVQELLGHEHLSTTQVYTHVTKDRLREVYKNHHPRA</sequence>
<evidence type="ECO:0000259" key="15">
    <source>
        <dbReference type="PROSITE" id="PS51900"/>
    </source>
</evidence>
<name>A0AAJ2TZJ0_ALKPS</name>
<dbReference type="NCBIfam" id="TIGR02224">
    <property type="entry name" value="recomb_XerC"/>
    <property type="match status" value="1"/>
</dbReference>
<evidence type="ECO:0000259" key="14">
    <source>
        <dbReference type="PROSITE" id="PS51898"/>
    </source>
</evidence>
<dbReference type="InterPro" id="IPR011931">
    <property type="entry name" value="Recomb_XerC"/>
</dbReference>
<keyword evidence="4 11" id="KW-0963">Cytoplasm</keyword>
<dbReference type="AlphaFoldDB" id="A0AAJ2TZJ0"/>
<dbReference type="PANTHER" id="PTHR30349:SF77">
    <property type="entry name" value="TYROSINE RECOMBINASE XERC"/>
    <property type="match status" value="1"/>
</dbReference>
<evidence type="ECO:0000313" key="17">
    <source>
        <dbReference type="Proteomes" id="UP001285636"/>
    </source>
</evidence>
<evidence type="ECO:0000256" key="13">
    <source>
        <dbReference type="SAM" id="MobiDB-lite"/>
    </source>
</evidence>
<dbReference type="InterPro" id="IPR011932">
    <property type="entry name" value="Recomb_XerD"/>
</dbReference>
<dbReference type="InterPro" id="IPR044068">
    <property type="entry name" value="CB"/>
</dbReference>
<comment type="function">
    <text evidence="11">Site-specific tyrosine recombinase, which acts by catalyzing the cutting and rejoining of the recombining DNA molecules. The XerC-XerD complex is essential to convert dimers of the bacterial chromosome into monomers to permit their segregation at cell division. It also contributes to the segregational stability of plasmids.</text>
</comment>
<protein>
    <recommendedName>
        <fullName evidence="11 12">Tyrosine recombinase XerC</fullName>
    </recommendedName>
</protein>
<evidence type="ECO:0000256" key="4">
    <source>
        <dbReference type="ARBA" id="ARBA00022490"/>
    </source>
</evidence>
<feature type="active site" evidence="11">
    <location>
        <position position="267"/>
    </location>
</feature>
<reference evidence="16" key="1">
    <citation type="submission" date="2023-10" db="EMBL/GenBank/DDBJ databases">
        <title>Screening of Alkalihalophilus pseudofirmusBZ-TG-HK211 and Its Alleviation of Salt Stress on Rapeseed Growth.</title>
        <authorList>
            <person name="Zhao B."/>
            <person name="Guo T."/>
        </authorList>
    </citation>
    <scope>NUCLEOTIDE SEQUENCE</scope>
    <source>
        <strain evidence="16">BZ-TG-HK211</strain>
    </source>
</reference>
<dbReference type="PROSITE" id="PS51900">
    <property type="entry name" value="CB"/>
    <property type="match status" value="1"/>
</dbReference>
<dbReference type="Pfam" id="PF02899">
    <property type="entry name" value="Phage_int_SAM_1"/>
    <property type="match status" value="1"/>
</dbReference>
<keyword evidence="7 11" id="KW-0229">DNA integration</keyword>
<evidence type="ECO:0000256" key="9">
    <source>
        <dbReference type="ARBA" id="ARBA00023172"/>
    </source>
</evidence>
<dbReference type="InterPro" id="IPR011010">
    <property type="entry name" value="DNA_brk_join_enz"/>
</dbReference>
<accession>A0AAJ2TZJ0</accession>
<dbReference type="InterPro" id="IPR050090">
    <property type="entry name" value="Tyrosine_recombinase_XerCD"/>
</dbReference>
<keyword evidence="10 11" id="KW-0131">Cell cycle</keyword>
<comment type="subunit">
    <text evidence="11">Forms a cyclic heterotetrameric complex composed of two molecules of XerC and two molecules of XerD.</text>
</comment>
<evidence type="ECO:0000256" key="2">
    <source>
        <dbReference type="ARBA" id="ARBA00006657"/>
    </source>
</evidence>
<dbReference type="HAMAP" id="MF_01808">
    <property type="entry name" value="Recomb_XerC_XerD"/>
    <property type="match status" value="1"/>
</dbReference>
<dbReference type="Pfam" id="PF00589">
    <property type="entry name" value="Phage_integrase"/>
    <property type="match status" value="1"/>
</dbReference>
<organism evidence="16 17">
    <name type="scientific">Alkalihalophilus pseudofirmus</name>
    <name type="common">Bacillus pseudofirmus</name>
    <dbReference type="NCBI Taxonomy" id="79885"/>
    <lineage>
        <taxon>Bacteria</taxon>
        <taxon>Bacillati</taxon>
        <taxon>Bacillota</taxon>
        <taxon>Bacilli</taxon>
        <taxon>Bacillales</taxon>
        <taxon>Bacillaceae</taxon>
        <taxon>Alkalihalophilus</taxon>
    </lineage>
</organism>
<dbReference type="GO" id="GO:0003677">
    <property type="term" value="F:DNA binding"/>
    <property type="evidence" value="ECO:0007669"/>
    <property type="project" value="UniProtKB-UniRule"/>
</dbReference>
<comment type="subcellular location">
    <subcellularLocation>
        <location evidence="1 11">Cytoplasm</location>
    </subcellularLocation>
</comment>
<dbReference type="NCBIfam" id="NF001399">
    <property type="entry name" value="PRK00283.1"/>
    <property type="match status" value="1"/>
</dbReference>
<evidence type="ECO:0000256" key="6">
    <source>
        <dbReference type="ARBA" id="ARBA00022829"/>
    </source>
</evidence>
<dbReference type="InterPro" id="IPR002104">
    <property type="entry name" value="Integrase_catalytic"/>
</dbReference>
<comment type="similarity">
    <text evidence="3">Belongs to the 'phage' integrase family. XerD subfamily.</text>
</comment>
<keyword evidence="5 11" id="KW-0132">Cell division</keyword>
<dbReference type="Proteomes" id="UP001285636">
    <property type="component" value="Unassembled WGS sequence"/>
</dbReference>
<dbReference type="GO" id="GO:0007059">
    <property type="term" value="P:chromosome segregation"/>
    <property type="evidence" value="ECO:0007669"/>
    <property type="project" value="UniProtKB-UniRule"/>
</dbReference>
<evidence type="ECO:0000256" key="12">
    <source>
        <dbReference type="NCBIfam" id="TIGR02224"/>
    </source>
</evidence>
<keyword evidence="8 11" id="KW-0238">DNA-binding</keyword>